<dbReference type="EMBL" id="MK318989">
    <property type="protein sequence ID" value="QCL10555.1"/>
    <property type="molecule type" value="Genomic_DNA"/>
</dbReference>
<name>A0A7S5DSA8_RHIRH</name>
<reference evidence="1" key="1">
    <citation type="submission" date="2018-12" db="EMBL/GenBank/DDBJ databases">
        <title>Three Rhizobium rhizogenes strains isolated from the same crown gall tumor carry diverse plasmids.</title>
        <authorList>
            <person name="Pulawska J."/>
            <person name="Kuzmanovic N."/>
        </authorList>
    </citation>
    <scope>NUCLEOTIDE SEQUENCE</scope>
    <source>
        <strain evidence="1">C6.5</strain>
        <plasmid evidence="1">pC6.5d</plasmid>
    </source>
</reference>
<organism evidence="1">
    <name type="scientific">Rhizobium rhizogenes</name>
    <name type="common">Agrobacterium rhizogenes</name>
    <dbReference type="NCBI Taxonomy" id="359"/>
    <lineage>
        <taxon>Bacteria</taxon>
        <taxon>Pseudomonadati</taxon>
        <taxon>Pseudomonadota</taxon>
        <taxon>Alphaproteobacteria</taxon>
        <taxon>Hyphomicrobiales</taxon>
        <taxon>Rhizobiaceae</taxon>
        <taxon>Rhizobium/Agrobacterium group</taxon>
        <taxon>Rhizobium</taxon>
    </lineage>
</organism>
<dbReference type="AlphaFoldDB" id="A0A7S5DSA8"/>
<proteinExistence type="predicted"/>
<geneLocation type="plasmid" evidence="1">
    <name>pC6.5d</name>
</geneLocation>
<evidence type="ECO:0000313" key="1">
    <source>
        <dbReference type="EMBL" id="QCL10555.1"/>
    </source>
</evidence>
<sequence length="48" mass="5599">MQALKIRISPETKERIIGLVGNYRVASFIREAIENEIARREAENKKEK</sequence>
<gene>
    <name evidence="1" type="ORF">pC6.5d_662</name>
</gene>
<protein>
    <submittedName>
        <fullName evidence="1">Uncharacterized protein</fullName>
    </submittedName>
</protein>
<accession>A0A7S5DSA8</accession>
<keyword evidence="1" id="KW-0614">Plasmid</keyword>
<dbReference type="RefSeq" id="WP_200991962.1">
    <property type="nucleotide sequence ID" value="NZ_MK318989.1"/>
</dbReference>